<evidence type="ECO:0000256" key="8">
    <source>
        <dbReference type="ARBA" id="ARBA00022842"/>
    </source>
</evidence>
<feature type="transmembrane region" description="Helical" evidence="16">
    <location>
        <begin position="344"/>
        <end position="363"/>
    </location>
</feature>
<feature type="transmembrane region" description="Helical" evidence="16">
    <location>
        <begin position="118"/>
        <end position="137"/>
    </location>
</feature>
<dbReference type="SFLD" id="SFLDF00027">
    <property type="entry name" value="p-type_atpase"/>
    <property type="match status" value="1"/>
</dbReference>
<sequence>MEESLSMVNLYDSVNGGRNADEAPLCLPIPPRKHRSCGRRVRGWLNMDVADVTEPRTIALGCEAAAWSGRGYPSNAINNRRYTLLTFLPLSLFHQFRSFFNIFYLLLAFSQLIPALKVGFIFTYFSPLVLVVLLSLIKDAVDDIQRYRRDHAANQEKVERLLPDGSKGVVRAASIQVGDLLLLRHGQRIPADCVLLRTSEGSGTCFVRTDQLDGETDWKLRHALKSTQPLGNEALCRFRANIRCEPLHKDIYKFAGMCDVAGMESEAISLENTLWKDCVVASGTLVAAVLHTGVDTRSAMNSSKPSTKMGLIETELNVVGALCFLLLFVISFFLVFLQEFQGDWVVMFLRFLILMSVIIPISMRVNVDVGRMWYSYEMYRDPKIAGTVVRSTNLPEELGRLQFLFADKTGTLTKNKMELRVLQVGADTVLNYTEVDRFRKLMAAFFAERHEVGNPYPTGAGKGGVVLSQRSFLRDVASVGEALLALVLCHNVSPVMEDGCLEYQASSPDEVAFVKFCSSIGISLVQRDVNSMQFTTPGGRTVQYDILKAFPFTSERKCMGIIVRERRERGEGGCKYLMKGADTKIATVVRPSDWLYESCQEFSQVGLRTLVFAQRTLTEEHLAMFLAKYNEANAELGDTRCSSLDAAMCLIEKDMKLLCVTGVEDELQDDVTTSIETLGMAGIKVWILTGDKVETATTIGRSTRLIPRQGAVEVMAASSEEEAQQLLDTLRLRYLPLSHRGGSSTPWTLILDGISLSFCLAGPMGRSFIEVSRTAYSVIVARCSPTQKATVVHAMREYCDKTVRVAAIGDGGNDVSMILAADVGIGVEGVEGKQASMAADFSITKFAHCVRLIIWHGRSSYRRTCRMSQFIMHRGMVYSAVQAFFSLLFAGTTMSVFNGYLLMGYTTIFTMAPVFALVLDEDIREEDVSEFPQHYKELLKSRSMNARSFLQWAWISFFQGGITMLFSLELFSEELFQIMAVVYTSLLLTELIIVACTAHLRILWKQRRRHLYLFIAAECFSIASYFVAVLVLPETIDQNFFFSWGCWWRVSVITLVIIIPIYALQLLSTYVVFNQKLAYSLV</sequence>
<dbReference type="InterPro" id="IPR036412">
    <property type="entry name" value="HAD-like_sf"/>
</dbReference>
<dbReference type="Proteomes" id="UP000284403">
    <property type="component" value="Unassembled WGS sequence"/>
</dbReference>
<dbReference type="InterPro" id="IPR008250">
    <property type="entry name" value="ATPase_P-typ_transduc_dom_A_sf"/>
</dbReference>
<dbReference type="SFLD" id="SFLDS00003">
    <property type="entry name" value="Haloacid_Dehalogenase"/>
    <property type="match status" value="1"/>
</dbReference>
<dbReference type="InterPro" id="IPR006539">
    <property type="entry name" value="P-type_ATPase_IV"/>
</dbReference>
<evidence type="ECO:0000259" key="17">
    <source>
        <dbReference type="Pfam" id="PF00122"/>
    </source>
</evidence>
<name>A0A422MZ21_9TRYP</name>
<dbReference type="GeneID" id="40322833"/>
<dbReference type="InterPro" id="IPR018303">
    <property type="entry name" value="ATPase_P-typ_P_site"/>
</dbReference>
<dbReference type="GO" id="GO:0016887">
    <property type="term" value="F:ATP hydrolysis activity"/>
    <property type="evidence" value="ECO:0007669"/>
    <property type="project" value="InterPro"/>
</dbReference>
<dbReference type="Gene3D" id="3.40.50.1000">
    <property type="entry name" value="HAD superfamily/HAD-like"/>
    <property type="match status" value="1"/>
</dbReference>
<evidence type="ECO:0000256" key="10">
    <source>
        <dbReference type="ARBA" id="ARBA00022989"/>
    </source>
</evidence>
<feature type="active site" description="4-aspartylphosphate intermediate" evidence="13">
    <location>
        <position position="407"/>
    </location>
</feature>
<dbReference type="InterPro" id="IPR032630">
    <property type="entry name" value="P_typ_ATPase_c"/>
</dbReference>
<feature type="binding site" evidence="15">
    <location>
        <position position="814"/>
    </location>
    <ligand>
        <name>Mg(2+)</name>
        <dbReference type="ChEBI" id="CHEBI:18420"/>
    </ligand>
</feature>
<feature type="transmembrane region" description="Helical" evidence="16">
    <location>
        <begin position="876"/>
        <end position="894"/>
    </location>
</feature>
<dbReference type="OrthoDB" id="377733at2759"/>
<evidence type="ECO:0000259" key="19">
    <source>
        <dbReference type="Pfam" id="PF16212"/>
    </source>
</evidence>
<feature type="transmembrane region" description="Helical" evidence="16">
    <location>
        <begin position="900"/>
        <end position="919"/>
    </location>
</feature>
<dbReference type="GO" id="GO:0005802">
    <property type="term" value="C:trans-Golgi network"/>
    <property type="evidence" value="ECO:0007669"/>
    <property type="project" value="TreeGrafter"/>
</dbReference>
<dbReference type="RefSeq" id="XP_029223836.1">
    <property type="nucleotide sequence ID" value="XM_029376046.1"/>
</dbReference>
<dbReference type="SUPFAM" id="SSF81665">
    <property type="entry name" value="Calcium ATPase, transmembrane domain M"/>
    <property type="match status" value="1"/>
</dbReference>
<evidence type="ECO:0000313" key="20">
    <source>
        <dbReference type="EMBL" id="RNE98439.1"/>
    </source>
</evidence>
<feature type="binding site" evidence="14">
    <location>
        <position position="814"/>
    </location>
    <ligand>
        <name>ATP</name>
        <dbReference type="ChEBI" id="CHEBI:30616"/>
    </ligand>
</feature>
<comment type="catalytic activity">
    <reaction evidence="12 16">
        <text>ATP + H2O + phospholipidSide 1 = ADP + phosphate + phospholipidSide 2.</text>
        <dbReference type="EC" id="7.6.2.1"/>
    </reaction>
</comment>
<dbReference type="Pfam" id="PF16212">
    <property type="entry name" value="PhoLip_ATPase_C"/>
    <property type="match status" value="1"/>
</dbReference>
<dbReference type="PANTHER" id="PTHR24092">
    <property type="entry name" value="PROBABLE PHOSPHOLIPID-TRANSPORTING ATPASE"/>
    <property type="match status" value="1"/>
</dbReference>
<feature type="binding site" evidence="15">
    <location>
        <position position="409"/>
    </location>
    <ligand>
        <name>Mg(2+)</name>
        <dbReference type="ChEBI" id="CHEBI:18420"/>
    </ligand>
</feature>
<evidence type="ECO:0000313" key="21">
    <source>
        <dbReference type="Proteomes" id="UP000284403"/>
    </source>
</evidence>
<dbReference type="Pfam" id="PF00122">
    <property type="entry name" value="E1-E2_ATPase"/>
    <property type="match status" value="1"/>
</dbReference>
<feature type="binding site" evidence="14">
    <location>
        <position position="407"/>
    </location>
    <ligand>
        <name>ATP</name>
        <dbReference type="ChEBI" id="CHEBI:30616"/>
    </ligand>
</feature>
<dbReference type="GO" id="GO:0045332">
    <property type="term" value="P:phospholipid translocation"/>
    <property type="evidence" value="ECO:0007669"/>
    <property type="project" value="TreeGrafter"/>
</dbReference>
<dbReference type="NCBIfam" id="TIGR01652">
    <property type="entry name" value="ATPase-Plipid"/>
    <property type="match status" value="1"/>
</dbReference>
<keyword evidence="21" id="KW-1185">Reference proteome</keyword>
<evidence type="ECO:0000256" key="1">
    <source>
        <dbReference type="ARBA" id="ARBA00004141"/>
    </source>
</evidence>
<evidence type="ECO:0000259" key="18">
    <source>
        <dbReference type="Pfam" id="PF16209"/>
    </source>
</evidence>
<dbReference type="GO" id="GO:0006890">
    <property type="term" value="P:retrograde vesicle-mediated transport, Golgi to endoplasmic reticulum"/>
    <property type="evidence" value="ECO:0007669"/>
    <property type="project" value="TreeGrafter"/>
</dbReference>
<keyword evidence="7 14" id="KW-0067">ATP-binding</keyword>
<feature type="binding site" evidence="14">
    <location>
        <position position="510"/>
    </location>
    <ligand>
        <name>ATP</name>
        <dbReference type="ChEBI" id="CHEBI:30616"/>
    </ligand>
</feature>
<feature type="transmembrane region" description="Helical" evidence="16">
    <location>
        <begin position="980"/>
        <end position="1004"/>
    </location>
</feature>
<keyword evidence="6 14" id="KW-0547">Nucleotide-binding</keyword>
<dbReference type="EMBL" id="MKKU01001034">
    <property type="protein sequence ID" value="RNE98439.1"/>
    <property type="molecule type" value="Genomic_DNA"/>
</dbReference>
<dbReference type="PANTHER" id="PTHR24092:SF5">
    <property type="entry name" value="PHOSPHOLIPID-TRANSPORTING ATPASE"/>
    <property type="match status" value="1"/>
</dbReference>
<feature type="transmembrane region" description="Helical" evidence="16">
    <location>
        <begin position="316"/>
        <end position="338"/>
    </location>
</feature>
<keyword evidence="11 16" id="KW-0472">Membrane</keyword>
<dbReference type="Gene3D" id="3.40.1110.10">
    <property type="entry name" value="Calcium-transporting ATPase, cytoplasmic domain N"/>
    <property type="match status" value="1"/>
</dbReference>
<feature type="binding site" evidence="14">
    <location>
        <position position="409"/>
    </location>
    <ligand>
        <name>ATP</name>
        <dbReference type="ChEBI" id="CHEBI:30616"/>
    </ligand>
</feature>
<feature type="binding site" evidence="14">
    <location>
        <position position="691"/>
    </location>
    <ligand>
        <name>ATP</name>
        <dbReference type="ChEBI" id="CHEBI:30616"/>
    </ligand>
</feature>
<dbReference type="SUPFAM" id="SSF81653">
    <property type="entry name" value="Calcium ATPase, transduction domain A"/>
    <property type="match status" value="1"/>
</dbReference>
<protein>
    <recommendedName>
        <fullName evidence="16">Phospholipid-transporting ATPase</fullName>
        <ecNumber evidence="16">7.6.2.1</ecNumber>
    </recommendedName>
</protein>
<dbReference type="AlphaFoldDB" id="A0A422MZ21"/>
<dbReference type="EC" id="7.6.2.1" evidence="16"/>
<organism evidence="20 21">
    <name type="scientific">Trypanosoma conorhini</name>
    <dbReference type="NCBI Taxonomy" id="83891"/>
    <lineage>
        <taxon>Eukaryota</taxon>
        <taxon>Discoba</taxon>
        <taxon>Euglenozoa</taxon>
        <taxon>Kinetoplastea</taxon>
        <taxon>Metakinetoplastina</taxon>
        <taxon>Trypanosomatida</taxon>
        <taxon>Trypanosomatidae</taxon>
        <taxon>Trypanosoma</taxon>
    </lineage>
</organism>
<feature type="transmembrane region" description="Helical" evidence="16">
    <location>
        <begin position="1052"/>
        <end position="1073"/>
    </location>
</feature>
<feature type="binding site" evidence="14">
    <location>
        <position position="579"/>
    </location>
    <ligand>
        <name>ATP</name>
        <dbReference type="ChEBI" id="CHEBI:30616"/>
    </ligand>
</feature>
<dbReference type="InterPro" id="IPR032631">
    <property type="entry name" value="P-type_ATPase_N"/>
</dbReference>
<dbReference type="SUPFAM" id="SSF81660">
    <property type="entry name" value="Metal cation-transporting ATPase, ATP-binding domain N"/>
    <property type="match status" value="1"/>
</dbReference>
<evidence type="ECO:0000256" key="15">
    <source>
        <dbReference type="PIRSR" id="PIRSR606539-3"/>
    </source>
</evidence>
<evidence type="ECO:0000256" key="14">
    <source>
        <dbReference type="PIRSR" id="PIRSR606539-2"/>
    </source>
</evidence>
<dbReference type="GO" id="GO:0005768">
    <property type="term" value="C:endosome"/>
    <property type="evidence" value="ECO:0007669"/>
    <property type="project" value="TreeGrafter"/>
</dbReference>
<dbReference type="GO" id="GO:0000287">
    <property type="term" value="F:magnesium ion binding"/>
    <property type="evidence" value="ECO:0007669"/>
    <property type="project" value="UniProtKB-UniRule"/>
</dbReference>
<dbReference type="Pfam" id="PF13246">
    <property type="entry name" value="Cation_ATPase"/>
    <property type="match status" value="1"/>
</dbReference>
<dbReference type="Pfam" id="PF16209">
    <property type="entry name" value="PhoLip_ATPase_N"/>
    <property type="match status" value="1"/>
</dbReference>
<evidence type="ECO:0000256" key="3">
    <source>
        <dbReference type="ARBA" id="ARBA00008109"/>
    </source>
</evidence>
<feature type="binding site" evidence="14">
    <location>
        <position position="608"/>
    </location>
    <ligand>
        <name>ATP</name>
        <dbReference type="ChEBI" id="CHEBI:30616"/>
    </ligand>
</feature>
<feature type="domain" description="P-type ATPase C-terminal" evidence="19">
    <location>
        <begin position="837"/>
        <end position="1070"/>
    </location>
</feature>
<dbReference type="SUPFAM" id="SSF56784">
    <property type="entry name" value="HAD-like"/>
    <property type="match status" value="1"/>
</dbReference>
<feature type="transmembrane region" description="Helical" evidence="16">
    <location>
        <begin position="82"/>
        <end position="106"/>
    </location>
</feature>
<evidence type="ECO:0000256" key="7">
    <source>
        <dbReference type="ARBA" id="ARBA00022840"/>
    </source>
</evidence>
<dbReference type="NCBIfam" id="TIGR01494">
    <property type="entry name" value="ATPase_P-type"/>
    <property type="match status" value="2"/>
</dbReference>
<feature type="transmembrane region" description="Helical" evidence="16">
    <location>
        <begin position="949"/>
        <end position="968"/>
    </location>
</feature>
<gene>
    <name evidence="20" type="ORF">Tco025E_09222</name>
</gene>
<dbReference type="GO" id="GO:0006897">
    <property type="term" value="P:endocytosis"/>
    <property type="evidence" value="ECO:0007669"/>
    <property type="project" value="TreeGrafter"/>
</dbReference>
<feature type="binding site" evidence="15">
    <location>
        <position position="810"/>
    </location>
    <ligand>
        <name>Mg(2+)</name>
        <dbReference type="ChEBI" id="CHEBI:18420"/>
    </ligand>
</feature>
<dbReference type="PRINTS" id="PR00119">
    <property type="entry name" value="CATATPASE"/>
</dbReference>
<dbReference type="Gene3D" id="2.70.150.10">
    <property type="entry name" value="Calcium-transporting ATPase, cytoplasmic transduction domain A"/>
    <property type="match status" value="1"/>
</dbReference>
<feature type="binding site" evidence="14">
    <location>
        <position position="690"/>
    </location>
    <ligand>
        <name>ATP</name>
        <dbReference type="ChEBI" id="CHEBI:30616"/>
    </ligand>
</feature>
<feature type="binding site" evidence="14">
    <location>
        <position position="782"/>
    </location>
    <ligand>
        <name>ATP</name>
        <dbReference type="ChEBI" id="CHEBI:30616"/>
    </ligand>
</feature>
<dbReference type="GO" id="GO:0005524">
    <property type="term" value="F:ATP binding"/>
    <property type="evidence" value="ECO:0007669"/>
    <property type="project" value="UniProtKB-UniRule"/>
</dbReference>
<proteinExistence type="inferred from homology"/>
<keyword evidence="20" id="KW-0378">Hydrolase</keyword>
<comment type="subcellular location">
    <subcellularLocation>
        <location evidence="2">Endomembrane system</location>
    </subcellularLocation>
    <subcellularLocation>
        <location evidence="1 16">Membrane</location>
        <topology evidence="1 16">Multi-pass membrane protein</topology>
    </subcellularLocation>
</comment>
<dbReference type="InterPro" id="IPR044492">
    <property type="entry name" value="P_typ_ATPase_HD_dom"/>
</dbReference>
<dbReference type="InterPro" id="IPR023299">
    <property type="entry name" value="ATPase_P-typ_cyto_dom_N"/>
</dbReference>
<evidence type="ECO:0000256" key="5">
    <source>
        <dbReference type="ARBA" id="ARBA00022723"/>
    </source>
</evidence>
<comment type="similarity">
    <text evidence="3 16">Belongs to the cation transport ATPase (P-type) (TC 3.A.3) family. Type IV subfamily.</text>
</comment>
<feature type="transmembrane region" description="Helical" evidence="16">
    <location>
        <begin position="1011"/>
        <end position="1032"/>
    </location>
</feature>
<accession>A0A422MZ21</accession>
<feature type="domain" description="P-type ATPase N-terminal" evidence="18">
    <location>
        <begin position="70"/>
        <end position="119"/>
    </location>
</feature>
<dbReference type="GO" id="GO:0140326">
    <property type="term" value="F:ATPase-coupled intramembrane lipid transporter activity"/>
    <property type="evidence" value="ECO:0007669"/>
    <property type="project" value="UniProtKB-EC"/>
</dbReference>
<dbReference type="SFLD" id="SFLDG00002">
    <property type="entry name" value="C1.7:_P-type_atpase_like"/>
    <property type="match status" value="1"/>
</dbReference>
<feature type="binding site" evidence="15">
    <location>
        <position position="407"/>
    </location>
    <ligand>
        <name>Mg(2+)</name>
        <dbReference type="ChEBI" id="CHEBI:18420"/>
    </ligand>
</feature>
<feature type="domain" description="P-type ATPase A" evidence="17">
    <location>
        <begin position="155"/>
        <end position="297"/>
    </location>
</feature>
<keyword evidence="5 15" id="KW-0479">Metal-binding</keyword>
<evidence type="ECO:0000256" key="12">
    <source>
        <dbReference type="ARBA" id="ARBA00034036"/>
    </source>
</evidence>
<dbReference type="FunFam" id="3.40.50.1000:FF:000084">
    <property type="entry name" value="Phospholipid-transporting ATPase"/>
    <property type="match status" value="1"/>
</dbReference>
<keyword evidence="9 16" id="KW-1278">Translocase</keyword>
<comment type="cofactor">
    <cofactor evidence="15">
        <name>Mg(2+)</name>
        <dbReference type="ChEBI" id="CHEBI:18420"/>
    </cofactor>
</comment>
<evidence type="ECO:0000256" key="9">
    <source>
        <dbReference type="ARBA" id="ARBA00022967"/>
    </source>
</evidence>
<feature type="binding site" evidence="14">
    <location>
        <position position="552"/>
    </location>
    <ligand>
        <name>ATP</name>
        <dbReference type="ChEBI" id="CHEBI:30616"/>
    </ligand>
</feature>
<dbReference type="GO" id="GO:0005886">
    <property type="term" value="C:plasma membrane"/>
    <property type="evidence" value="ECO:0007669"/>
    <property type="project" value="TreeGrafter"/>
</dbReference>
<evidence type="ECO:0000256" key="2">
    <source>
        <dbReference type="ARBA" id="ARBA00004308"/>
    </source>
</evidence>
<feature type="binding site" evidence="14">
    <location>
        <position position="788"/>
    </location>
    <ligand>
        <name>ATP</name>
        <dbReference type="ChEBI" id="CHEBI:30616"/>
    </ligand>
</feature>
<evidence type="ECO:0000256" key="6">
    <source>
        <dbReference type="ARBA" id="ARBA00022741"/>
    </source>
</evidence>
<comment type="caution">
    <text evidence="20">The sequence shown here is derived from an EMBL/GenBank/DDBJ whole genome shotgun (WGS) entry which is preliminary data.</text>
</comment>
<keyword evidence="10 16" id="KW-1133">Transmembrane helix</keyword>
<feature type="binding site" evidence="14">
    <location>
        <position position="689"/>
    </location>
    <ligand>
        <name>ATP</name>
        <dbReference type="ChEBI" id="CHEBI:30616"/>
    </ligand>
</feature>
<evidence type="ECO:0000256" key="4">
    <source>
        <dbReference type="ARBA" id="ARBA00022692"/>
    </source>
</evidence>
<dbReference type="InterPro" id="IPR001757">
    <property type="entry name" value="P_typ_ATPase"/>
</dbReference>
<feature type="binding site" evidence="14">
    <location>
        <position position="408"/>
    </location>
    <ligand>
        <name>ATP</name>
        <dbReference type="ChEBI" id="CHEBI:30616"/>
    </ligand>
</feature>
<reference evidence="20 21" key="1">
    <citation type="journal article" date="2018" name="BMC Genomics">
        <title>Genomic comparison of Trypanosoma conorhini and Trypanosoma rangeli to Trypanosoma cruzi strains of high and low virulence.</title>
        <authorList>
            <person name="Bradwell K.R."/>
            <person name="Koparde V.N."/>
            <person name="Matveyev A.V."/>
            <person name="Serrano M.G."/>
            <person name="Alves J.M."/>
            <person name="Parikh H."/>
            <person name="Huang B."/>
            <person name="Lee V."/>
            <person name="Espinosa-Alvarez O."/>
            <person name="Ortiz P.A."/>
            <person name="Costa-Martins A.G."/>
            <person name="Teixeira M.M."/>
            <person name="Buck G.A."/>
        </authorList>
    </citation>
    <scope>NUCLEOTIDE SEQUENCE [LARGE SCALE GENOMIC DNA]</scope>
    <source>
        <strain evidence="20 21">025E</strain>
    </source>
</reference>
<keyword evidence="8 15" id="KW-0460">Magnesium</keyword>
<evidence type="ECO:0000256" key="16">
    <source>
        <dbReference type="RuleBase" id="RU362033"/>
    </source>
</evidence>
<dbReference type="InterPro" id="IPR059000">
    <property type="entry name" value="ATPase_P-type_domA"/>
</dbReference>
<dbReference type="InterPro" id="IPR023214">
    <property type="entry name" value="HAD_sf"/>
</dbReference>
<evidence type="ECO:0000256" key="13">
    <source>
        <dbReference type="PIRSR" id="PIRSR606539-1"/>
    </source>
</evidence>
<dbReference type="InterPro" id="IPR023298">
    <property type="entry name" value="ATPase_P-typ_TM_dom_sf"/>
</dbReference>
<dbReference type="PROSITE" id="PS00154">
    <property type="entry name" value="ATPASE_E1_E2"/>
    <property type="match status" value="1"/>
</dbReference>
<feature type="binding site" evidence="14">
    <location>
        <position position="813"/>
    </location>
    <ligand>
        <name>ATP</name>
        <dbReference type="ChEBI" id="CHEBI:30616"/>
    </ligand>
</feature>
<evidence type="ECO:0000256" key="11">
    <source>
        <dbReference type="ARBA" id="ARBA00023136"/>
    </source>
</evidence>
<keyword evidence="4 16" id="KW-0812">Transmembrane</keyword>